<dbReference type="OrthoDB" id="4265660at2"/>
<reference evidence="1 2" key="1">
    <citation type="submission" date="2019-03" db="EMBL/GenBank/DDBJ databases">
        <title>Draft genome sequences of novel Actinobacteria.</title>
        <authorList>
            <person name="Sahin N."/>
            <person name="Ay H."/>
            <person name="Saygin H."/>
        </authorList>
    </citation>
    <scope>NUCLEOTIDE SEQUENCE [LARGE SCALE GENOMIC DNA]</scope>
    <source>
        <strain evidence="1 2">16K309</strain>
    </source>
</reference>
<dbReference type="Proteomes" id="UP000295674">
    <property type="component" value="Unassembled WGS sequence"/>
</dbReference>
<name>A0A4R4VLC6_9PSEU</name>
<evidence type="ECO:0000313" key="1">
    <source>
        <dbReference type="EMBL" id="TDD03134.1"/>
    </source>
</evidence>
<gene>
    <name evidence="1" type="ORF">E1181_21395</name>
</gene>
<keyword evidence="2" id="KW-1185">Reference proteome</keyword>
<protein>
    <submittedName>
        <fullName evidence="1">Uncharacterized protein</fullName>
    </submittedName>
</protein>
<proteinExistence type="predicted"/>
<evidence type="ECO:0000313" key="2">
    <source>
        <dbReference type="Proteomes" id="UP000295674"/>
    </source>
</evidence>
<accession>A0A4R4VLC6</accession>
<sequence>MSANSFLDRDELREIPVIPVNGSRNADGVFEHRVPPLSQTTKAQNYLLGHDEIHLPEDVIRRLVYGAVEPYGLQGIRVERHRVESGWLAVLTYRAYSLMVSMAVENDRLLNVAHYAADPKAAGGNLALAMPQPHPEHAVLVHAGEFETVLRSVDWAARGVKRVNPQDVGERLVERPLMLVPATFQSTAGEPQYDVTSVDGNGRLAACLSCITVERGWLEDSRQREHVDLLPSHLMKLPLQERRELVRKVAKAAHKRLAQPPVDGDRADILSRNRAAKTLNALTIPVQVIVGYLDDEPERAMQRFPTAVRALLMRMNVGVKPFADGAKNAVTAEEIVAGLHDENLFGAGQIAAAYRDVLVGRGDVTAGMRELGLDPSLPDLRFAAVVQQLTRKEPQFNALVRSKLHQAKLLLAHRNGPVVELGLRSYSASAEQKLFSSARKALETGCLWQDLVDEEWAVENIDTNDAVDDLLARADAGSRQAALLLGTLGMVALVMSGHLLAAAGSAEETAGTTIDRSNVGQIIKKLLEHGAGRSLLADAIKRTRANQPLRWWDDETGRLVSQTDKWKGSTYAAYLRAAARHGFGGKAVSGTPVEKEADALTRFQEDVGSSAGRLLDLIDLREEHGTLDLLPWTEVEATINQLGEMNEDLREISEKKPRGLR</sequence>
<organism evidence="1 2">
    <name type="scientific">Saccharopolyspora terrae</name>
    <dbReference type="NCBI Taxonomy" id="2530384"/>
    <lineage>
        <taxon>Bacteria</taxon>
        <taxon>Bacillati</taxon>
        <taxon>Actinomycetota</taxon>
        <taxon>Actinomycetes</taxon>
        <taxon>Pseudonocardiales</taxon>
        <taxon>Pseudonocardiaceae</taxon>
        <taxon>Saccharopolyspora</taxon>
    </lineage>
</organism>
<comment type="caution">
    <text evidence="1">The sequence shown here is derived from an EMBL/GenBank/DDBJ whole genome shotgun (WGS) entry which is preliminary data.</text>
</comment>
<dbReference type="RefSeq" id="WP_132677424.1">
    <property type="nucleotide sequence ID" value="NZ_SMKS01000042.1"/>
</dbReference>
<dbReference type="EMBL" id="SMKS01000042">
    <property type="protein sequence ID" value="TDD03134.1"/>
    <property type="molecule type" value="Genomic_DNA"/>
</dbReference>
<dbReference type="AlphaFoldDB" id="A0A4R4VLC6"/>